<dbReference type="PANTHER" id="PTHR11161:SF0">
    <property type="entry name" value="O-ACYLTRANSFERASE LIKE PROTEIN"/>
    <property type="match status" value="1"/>
</dbReference>
<feature type="transmembrane region" description="Helical" evidence="2">
    <location>
        <begin position="777"/>
        <end position="794"/>
    </location>
</feature>
<dbReference type="InterPro" id="IPR002656">
    <property type="entry name" value="Acyl_transf_3_dom"/>
</dbReference>
<feature type="transmembrane region" description="Helical" evidence="2">
    <location>
        <begin position="483"/>
        <end position="507"/>
    </location>
</feature>
<feature type="transmembrane region" description="Helical" evidence="2">
    <location>
        <begin position="727"/>
        <end position="747"/>
    </location>
</feature>
<feature type="transmembrane region" description="Helical" evidence="2">
    <location>
        <begin position="637"/>
        <end position="657"/>
    </location>
</feature>
<reference evidence="4" key="1">
    <citation type="submission" date="2018-10" db="EMBL/GenBank/DDBJ databases">
        <title>Transcriptome assembly of Aceria tosichella (Wheat curl mite) Type 2.</title>
        <authorList>
            <person name="Scully E.D."/>
            <person name="Geib S.M."/>
            <person name="Palmer N.A."/>
            <person name="Gupta A.K."/>
            <person name="Sarath G."/>
            <person name="Tatineni S."/>
        </authorList>
    </citation>
    <scope>NUCLEOTIDE SEQUENCE</scope>
    <source>
        <strain evidence="4">LincolnNE</strain>
    </source>
</reference>
<dbReference type="AlphaFoldDB" id="A0A6G1SHH9"/>
<protein>
    <submittedName>
        <fullName evidence="4">Nose resistant to fluoxetine protein 6</fullName>
    </submittedName>
</protein>
<proteinExistence type="predicted"/>
<feature type="transmembrane region" description="Helical" evidence="2">
    <location>
        <begin position="82"/>
        <end position="100"/>
    </location>
</feature>
<dbReference type="Pfam" id="PF20146">
    <property type="entry name" value="NRF"/>
    <property type="match status" value="1"/>
</dbReference>
<organism evidence="4">
    <name type="scientific">Aceria tosichella</name>
    <name type="common">wheat curl mite</name>
    <dbReference type="NCBI Taxonomy" id="561515"/>
    <lineage>
        <taxon>Eukaryota</taxon>
        <taxon>Metazoa</taxon>
        <taxon>Ecdysozoa</taxon>
        <taxon>Arthropoda</taxon>
        <taxon>Chelicerata</taxon>
        <taxon>Arachnida</taxon>
        <taxon>Acari</taxon>
        <taxon>Acariformes</taxon>
        <taxon>Trombidiformes</taxon>
        <taxon>Prostigmata</taxon>
        <taxon>Eupodina</taxon>
        <taxon>Eriophyoidea</taxon>
        <taxon>Eriophyidae</taxon>
        <taxon>Eriophyinae</taxon>
        <taxon>Aceriini</taxon>
        <taxon>Aceria</taxon>
    </lineage>
</organism>
<name>A0A6G1SHH9_9ACAR</name>
<dbReference type="EMBL" id="GGYP01004599">
    <property type="protein sequence ID" value="MDE49370.1"/>
    <property type="molecule type" value="Transcribed_RNA"/>
</dbReference>
<dbReference type="InterPro" id="IPR006621">
    <property type="entry name" value="Nose-resist-to-fluoxetine_N"/>
</dbReference>
<accession>A0A6G1SHH9</accession>
<feature type="transmembrane region" description="Helical" evidence="2">
    <location>
        <begin position="700"/>
        <end position="720"/>
    </location>
</feature>
<evidence type="ECO:0000259" key="3">
    <source>
        <dbReference type="SMART" id="SM00703"/>
    </source>
</evidence>
<feature type="transmembrane region" description="Helical" evidence="2">
    <location>
        <begin position="555"/>
        <end position="575"/>
    </location>
</feature>
<sequence>MSPKQLVDMEMSACCKISSAMTGSSSSSDARTPNKIALKAWRSPLSSNSSSSLGRRQQMILGTHSQANHKKRHLKQQQQQRLLLLVTTSLTLIFITLHSLPGPLLLVLASPPVDYLIYTSQLATAQNETQSVTSILPSVKSIYAPSSQQLAEGASSNQNTPNNGPNGNSNNNVTAKRLEALADRVLNLVRDSKHRHDNNLADLETVQYAWNLMERQAELYMRNRVVAIRPFVQELLNEAQLSAECTQSISSWLDNLTELKQWATLMWNSWGQFPPAGVFQGSYTDLGSYGSCMSIKDNELIGESQYCMLDFQPIVPARPRFHSIFKRILSHNEQAQQLDHGDFELDSSDEISSRHAAHGFASHRFKELFKTATSSSAINNNNNKYLKRTIDHHTNGDGGSNQTSELANQLPELNITLKAEALIELAKKAQYFYYVTFRIGACLPSKCSNQDVKQLAQSASQRAVLQSISVNCMKKEPFSLNTYQLVAIWVLSGLAVIAILGAIVDLLGFKENLTDSSALINWLLPFSIWTNAKRLFHLDSAGTHNDLECVHGLRFFSMIWVIYGHTILYLEYQSFTHFYDVVETQIPSVMLLPSLNANFSVDTFFVISGILTTYVTWEYTKGDARKFNKFAFMISRYIRLTPQLAIVILCFFIMPLFGDGPMYRAVANEQAEVCYKNWLINLLYLQSYVNADKHCIDPSWWLSIEMTFHVVSVLVIIVMINNPKRGMWLNFIVAALFTFAGAIIHYTNGFAIQYLPSIPQRFEIRDEQTLLFFHRPYPHAASYFIGIALGYVLAKKTIKKLTSSQVVQGWTVCAIGLIVSLWGAYYWNLGAPYTQLQATLYYNLCQILWPISIAWIILACSLGHGGFVNSILSARCFVPLGRITYMTYLSHSLIIYYHSARMNMTVEPSMLFFTYLFIANAVLALILGIILTVVYESPILNLQKQLFSYLTQKFDPTNKERRRPQAHCLPTRLQTNQSSGAGNDDDGMTLDMGPKQAILTGSNTILVEETVPLENGSMMARNGFTQSPINNGFNNYHHPTAAAAATEATAPLVDSGTHKNKSSSATAQCLLLNQNNEKQSQ</sequence>
<feature type="region of interest" description="Disordered" evidence="1">
    <location>
        <begin position="147"/>
        <end position="172"/>
    </location>
</feature>
<dbReference type="SMART" id="SM00703">
    <property type="entry name" value="NRF"/>
    <property type="match status" value="1"/>
</dbReference>
<evidence type="ECO:0000256" key="1">
    <source>
        <dbReference type="SAM" id="MobiDB-lite"/>
    </source>
</evidence>
<gene>
    <name evidence="4" type="primary">nrf-6_13</name>
    <name evidence="4" type="ORF">g.10323</name>
</gene>
<feature type="transmembrane region" description="Helical" evidence="2">
    <location>
        <begin position="595"/>
        <end position="617"/>
    </location>
</feature>
<feature type="transmembrane region" description="Helical" evidence="2">
    <location>
        <begin position="910"/>
        <end position="935"/>
    </location>
</feature>
<dbReference type="Pfam" id="PF01757">
    <property type="entry name" value="Acyl_transf_3"/>
    <property type="match status" value="1"/>
</dbReference>
<dbReference type="GO" id="GO:0016747">
    <property type="term" value="F:acyltransferase activity, transferring groups other than amino-acyl groups"/>
    <property type="evidence" value="ECO:0007669"/>
    <property type="project" value="InterPro"/>
</dbReference>
<feature type="compositionally biased region" description="Polar residues" evidence="1">
    <location>
        <begin position="972"/>
        <end position="981"/>
    </location>
</feature>
<feature type="transmembrane region" description="Helical" evidence="2">
    <location>
        <begin position="880"/>
        <end position="898"/>
    </location>
</feature>
<feature type="domain" description="Nose resistant-to-fluoxetine protein N-terminal" evidence="3">
    <location>
        <begin position="242"/>
        <end position="474"/>
    </location>
</feature>
<keyword evidence="2" id="KW-0472">Membrane</keyword>
<evidence type="ECO:0000313" key="4">
    <source>
        <dbReference type="EMBL" id="MDE49370.1"/>
    </source>
</evidence>
<keyword evidence="2" id="KW-1133">Transmembrane helix</keyword>
<feature type="compositionally biased region" description="Low complexity" evidence="1">
    <location>
        <begin position="155"/>
        <end position="172"/>
    </location>
</feature>
<feature type="region of interest" description="Disordered" evidence="1">
    <location>
        <begin position="958"/>
        <end position="985"/>
    </location>
</feature>
<feature type="transmembrane region" description="Helical" evidence="2">
    <location>
        <begin position="847"/>
        <end position="868"/>
    </location>
</feature>
<feature type="transmembrane region" description="Helical" evidence="2">
    <location>
        <begin position="806"/>
        <end position="827"/>
    </location>
</feature>
<dbReference type="InterPro" id="IPR052728">
    <property type="entry name" value="O2_lipid_transport_reg"/>
</dbReference>
<keyword evidence="2" id="KW-0812">Transmembrane</keyword>
<dbReference type="PANTHER" id="PTHR11161">
    <property type="entry name" value="O-ACYLTRANSFERASE"/>
    <property type="match status" value="1"/>
</dbReference>
<evidence type="ECO:0000256" key="2">
    <source>
        <dbReference type="SAM" id="Phobius"/>
    </source>
</evidence>